<dbReference type="InterPro" id="IPR029063">
    <property type="entry name" value="SAM-dependent_MTases_sf"/>
</dbReference>
<dbReference type="CDD" id="cd02440">
    <property type="entry name" value="AdoMet_MTases"/>
    <property type="match status" value="1"/>
</dbReference>
<proteinExistence type="predicted"/>
<dbReference type="GO" id="GO:0008168">
    <property type="term" value="F:methyltransferase activity"/>
    <property type="evidence" value="ECO:0007669"/>
    <property type="project" value="UniProtKB-KW"/>
</dbReference>
<evidence type="ECO:0000259" key="1">
    <source>
        <dbReference type="Pfam" id="PF13649"/>
    </source>
</evidence>
<comment type="caution">
    <text evidence="2">The sequence shown here is derived from an EMBL/GenBank/DDBJ whole genome shotgun (WGS) entry which is preliminary data.</text>
</comment>
<dbReference type="RefSeq" id="WP_135872416.1">
    <property type="nucleotide sequence ID" value="NZ_SRSC01000005.1"/>
</dbReference>
<dbReference type="SUPFAM" id="SSF53335">
    <property type="entry name" value="S-adenosyl-L-methionine-dependent methyltransferases"/>
    <property type="match status" value="1"/>
</dbReference>
<reference evidence="2 3" key="1">
    <citation type="submission" date="2019-04" db="EMBL/GenBank/DDBJ databases">
        <title>Geobacter oryzae sp. nov., ferric-reducing bacteria isolated from paddy soil.</title>
        <authorList>
            <person name="Xu Z."/>
            <person name="Masuda Y."/>
            <person name="Itoh H."/>
            <person name="Senoo K."/>
        </authorList>
    </citation>
    <scope>NUCLEOTIDE SEQUENCE [LARGE SCALE GENOMIC DNA]</scope>
    <source>
        <strain evidence="2 3">Red111</strain>
    </source>
</reference>
<dbReference type="Pfam" id="PF13649">
    <property type="entry name" value="Methyltransf_25"/>
    <property type="match status" value="1"/>
</dbReference>
<protein>
    <submittedName>
        <fullName evidence="2">Methyltransferase domain-containing protein</fullName>
    </submittedName>
</protein>
<sequence>MPFIPRRRTNLEFLDLPSDVCSVDELEGSLADIRTVNRYLGDRWALLKHLSARVRGLARITVLDVATGSADLPVTLVEWARKKGIDISVTAVDINSRTIDIARRCTLQYPEIELMVADALELPFGDGSFDFVLCSKTLHHMKEPEGVAALREIMRVARRGYLVMDLQRSWVAYLLIYALTRIFTRNRMTRYDGPLSVLKAFTVEDLTLWAQQAGAPSFRIHREPFWLLVLSGDKS</sequence>
<feature type="domain" description="Methyltransferase" evidence="1">
    <location>
        <begin position="62"/>
        <end position="160"/>
    </location>
</feature>
<keyword evidence="3" id="KW-1185">Reference proteome</keyword>
<dbReference type="GO" id="GO:0032259">
    <property type="term" value="P:methylation"/>
    <property type="evidence" value="ECO:0007669"/>
    <property type="project" value="UniProtKB-KW"/>
</dbReference>
<dbReference type="PANTHER" id="PTHR43591">
    <property type="entry name" value="METHYLTRANSFERASE"/>
    <property type="match status" value="1"/>
</dbReference>
<organism evidence="2 3">
    <name type="scientific">Geomonas terrae</name>
    <dbReference type="NCBI Taxonomy" id="2562681"/>
    <lineage>
        <taxon>Bacteria</taxon>
        <taxon>Pseudomonadati</taxon>
        <taxon>Thermodesulfobacteriota</taxon>
        <taxon>Desulfuromonadia</taxon>
        <taxon>Geobacterales</taxon>
        <taxon>Geobacteraceae</taxon>
        <taxon>Geomonas</taxon>
    </lineage>
</organism>
<evidence type="ECO:0000313" key="2">
    <source>
        <dbReference type="EMBL" id="TGU70143.1"/>
    </source>
</evidence>
<dbReference type="AlphaFoldDB" id="A0A4S1CAJ4"/>
<dbReference type="Proteomes" id="UP000306416">
    <property type="component" value="Unassembled WGS sequence"/>
</dbReference>
<gene>
    <name evidence="2" type="ORF">E4633_18240</name>
</gene>
<dbReference type="EMBL" id="SRSC01000005">
    <property type="protein sequence ID" value="TGU70143.1"/>
    <property type="molecule type" value="Genomic_DNA"/>
</dbReference>
<dbReference type="Gene3D" id="3.40.50.150">
    <property type="entry name" value="Vaccinia Virus protein VP39"/>
    <property type="match status" value="1"/>
</dbReference>
<keyword evidence="2" id="KW-0489">Methyltransferase</keyword>
<dbReference type="InterPro" id="IPR041698">
    <property type="entry name" value="Methyltransf_25"/>
</dbReference>
<name>A0A4S1CAJ4_9BACT</name>
<evidence type="ECO:0000313" key="3">
    <source>
        <dbReference type="Proteomes" id="UP000306416"/>
    </source>
</evidence>
<dbReference type="PANTHER" id="PTHR43591:SF24">
    <property type="entry name" value="2-METHOXY-6-POLYPRENYL-1,4-BENZOQUINOL METHYLASE, MITOCHONDRIAL"/>
    <property type="match status" value="1"/>
</dbReference>
<accession>A0A4S1CAJ4</accession>
<keyword evidence="2" id="KW-0808">Transferase</keyword>